<dbReference type="OrthoDB" id="9804933at2"/>
<dbReference type="InterPro" id="IPR010994">
    <property type="entry name" value="RuvA_2-like"/>
</dbReference>
<name>A0A2G4R4F0_9BACT</name>
<dbReference type="Gene3D" id="4.10.860.10">
    <property type="entry name" value="UVR domain"/>
    <property type="match status" value="1"/>
</dbReference>
<dbReference type="InterPro" id="IPR001943">
    <property type="entry name" value="UVR_dom"/>
</dbReference>
<gene>
    <name evidence="7 11" type="primary">uvrC</name>
    <name evidence="12" type="ORF">AA994_02395</name>
    <name evidence="11" type="ORF">CVU5213_01560</name>
</gene>
<proteinExistence type="inferred from homology"/>
<accession>A0A2G4R4F0</accession>
<keyword evidence="5 7" id="KW-0234">DNA repair</keyword>
<dbReference type="HAMAP" id="MF_00203">
    <property type="entry name" value="UvrC"/>
    <property type="match status" value="1"/>
</dbReference>
<comment type="similarity">
    <text evidence="7">Belongs to the UvrC family.</text>
</comment>
<dbReference type="SUPFAM" id="SSF82771">
    <property type="entry name" value="GIY-YIG endonuclease"/>
    <property type="match status" value="1"/>
</dbReference>
<dbReference type="Gene3D" id="3.30.420.340">
    <property type="entry name" value="UvrC, RNAse H endonuclease domain"/>
    <property type="match status" value="1"/>
</dbReference>
<dbReference type="Pfam" id="PF02151">
    <property type="entry name" value="UVR"/>
    <property type="match status" value="1"/>
</dbReference>
<reference evidence="11 14" key="4">
    <citation type="journal article" date="2021" name="Syst. Appl. Microbiol.">
        <title>nCampylobacter vulpis sp. nov. isolated from wild red foxes.</title>
        <authorList>
            <person name="Parisi A."/>
            <person name="Chiara M."/>
            <person name="Caffara M."/>
            <person name="Mion D."/>
            <person name="Miller W.G."/>
            <person name="Caruso M."/>
            <person name="Manzari C."/>
            <person name="Florio D."/>
            <person name="Capozzi L."/>
            <person name="D'Erchia A.M."/>
            <person name="Manzulli V."/>
            <person name="Zanoni R.G."/>
        </authorList>
    </citation>
    <scope>NUCLEOTIDE SEQUENCE [LARGE SCALE GENOMIC DNA]</scope>
    <source>
        <strain evidence="11 14">52/13</strain>
    </source>
</reference>
<dbReference type="CDD" id="cd10434">
    <property type="entry name" value="GIY-YIG_UvrC_Cho"/>
    <property type="match status" value="1"/>
</dbReference>
<dbReference type="GO" id="GO:0009380">
    <property type="term" value="C:excinuclease repair complex"/>
    <property type="evidence" value="ECO:0007669"/>
    <property type="project" value="InterPro"/>
</dbReference>
<evidence type="ECO:0000256" key="1">
    <source>
        <dbReference type="ARBA" id="ARBA00022490"/>
    </source>
</evidence>
<dbReference type="InterPro" id="IPR000305">
    <property type="entry name" value="GIY-YIG_endonuc"/>
</dbReference>
<comment type="caution">
    <text evidence="12">The sequence shown here is derived from an EMBL/GenBank/DDBJ whole genome shotgun (WGS) entry which is preliminary data.</text>
</comment>
<dbReference type="EMBL" id="LDWY01000029">
    <property type="protein sequence ID" value="PHY91436.1"/>
    <property type="molecule type" value="Genomic_DNA"/>
</dbReference>
<keyword evidence="4 7" id="KW-0267">Excision nuclease</keyword>
<dbReference type="SMART" id="SM00465">
    <property type="entry name" value="GIYc"/>
    <property type="match status" value="1"/>
</dbReference>
<evidence type="ECO:0000256" key="2">
    <source>
        <dbReference type="ARBA" id="ARBA00022763"/>
    </source>
</evidence>
<dbReference type="InterPro" id="IPR047296">
    <property type="entry name" value="GIY-YIG_UvrC_Cho"/>
</dbReference>
<evidence type="ECO:0000259" key="10">
    <source>
        <dbReference type="PROSITE" id="PS50165"/>
    </source>
</evidence>
<dbReference type="InterPro" id="IPR001162">
    <property type="entry name" value="UvrC_RNase_H_dom"/>
</dbReference>
<evidence type="ECO:0000256" key="6">
    <source>
        <dbReference type="ARBA" id="ARBA00023236"/>
    </source>
</evidence>
<dbReference type="PROSITE" id="PS50165">
    <property type="entry name" value="UVRC"/>
    <property type="match status" value="1"/>
</dbReference>
<keyword evidence="1 7" id="KW-0963">Cytoplasm</keyword>
<evidence type="ECO:0000256" key="7">
    <source>
        <dbReference type="HAMAP-Rule" id="MF_00203"/>
    </source>
</evidence>
<dbReference type="Proteomes" id="UP000811399">
    <property type="component" value="Unassembled WGS sequence"/>
</dbReference>
<dbReference type="GO" id="GO:0005737">
    <property type="term" value="C:cytoplasm"/>
    <property type="evidence" value="ECO:0007669"/>
    <property type="project" value="UniProtKB-SubCell"/>
</dbReference>
<evidence type="ECO:0000259" key="9">
    <source>
        <dbReference type="PROSITE" id="PS50164"/>
    </source>
</evidence>
<dbReference type="Gene3D" id="3.40.1440.10">
    <property type="entry name" value="GIY-YIG endonuclease"/>
    <property type="match status" value="1"/>
</dbReference>
<keyword evidence="14" id="KW-1185">Reference proteome</keyword>
<dbReference type="PROSITE" id="PS50151">
    <property type="entry name" value="UVR"/>
    <property type="match status" value="1"/>
</dbReference>
<dbReference type="GO" id="GO:0009432">
    <property type="term" value="P:SOS response"/>
    <property type="evidence" value="ECO:0007669"/>
    <property type="project" value="UniProtKB-UniRule"/>
</dbReference>
<evidence type="ECO:0000313" key="14">
    <source>
        <dbReference type="Proteomes" id="UP000811399"/>
    </source>
</evidence>
<dbReference type="InterPro" id="IPR050066">
    <property type="entry name" value="UvrABC_protein_C"/>
</dbReference>
<evidence type="ECO:0000313" key="12">
    <source>
        <dbReference type="EMBL" id="PHY91436.1"/>
    </source>
</evidence>
<feature type="domain" description="GIY-YIG" evidence="9">
    <location>
        <begin position="11"/>
        <end position="95"/>
    </location>
</feature>
<dbReference type="EMBL" id="VJYU01000003">
    <property type="protein sequence ID" value="MBS4240424.1"/>
    <property type="molecule type" value="Genomic_DNA"/>
</dbReference>
<keyword evidence="2 7" id="KW-0227">DNA damage</keyword>
<protein>
    <recommendedName>
        <fullName evidence="7">UvrABC system protein C</fullName>
        <shortName evidence="7">Protein UvrC</shortName>
    </recommendedName>
    <alternativeName>
        <fullName evidence="7">Excinuclease ABC subunit C</fullName>
    </alternativeName>
</protein>
<dbReference type="InterPro" id="IPR036876">
    <property type="entry name" value="UVR_dom_sf"/>
</dbReference>
<comment type="function">
    <text evidence="7">The UvrABC repair system catalyzes the recognition and processing of DNA lesions. UvrC both incises the 5' and 3' sides of the lesion. The N-terminal half is responsible for the 3' incision and the C-terminal half is responsible for the 5' incision.</text>
</comment>
<dbReference type="InterPro" id="IPR038476">
    <property type="entry name" value="UvrC_RNase_H_dom_sf"/>
</dbReference>
<keyword evidence="3 7" id="KW-0228">DNA excision</keyword>
<comment type="subcellular location">
    <subcellularLocation>
        <location evidence="7">Cytoplasm</location>
    </subcellularLocation>
</comment>
<dbReference type="PANTHER" id="PTHR30562">
    <property type="entry name" value="UVRC/OXIDOREDUCTASE"/>
    <property type="match status" value="1"/>
</dbReference>
<evidence type="ECO:0000256" key="4">
    <source>
        <dbReference type="ARBA" id="ARBA00022881"/>
    </source>
</evidence>
<keyword evidence="6 7" id="KW-0742">SOS response</keyword>
<evidence type="ECO:0000256" key="3">
    <source>
        <dbReference type="ARBA" id="ARBA00022769"/>
    </source>
</evidence>
<dbReference type="SUPFAM" id="SSF46600">
    <property type="entry name" value="C-terminal UvrC-binding domain of UvrB"/>
    <property type="match status" value="1"/>
</dbReference>
<reference evidence="13" key="2">
    <citation type="submission" date="2015-06" db="EMBL/GenBank/DDBJ databases">
        <authorList>
            <person name="Parisi A."/>
            <person name="Chiara M."/>
            <person name="Florio D."/>
            <person name="Miccolupo A."/>
            <person name="Manzari C."/>
            <person name="Mion D."/>
            <person name="Caruso M."/>
            <person name="D'erchia A.M."/>
            <person name="Zanoni R."/>
        </authorList>
    </citation>
    <scope>NUCLEOTIDE SEQUENCE [LARGE SCALE GENOMIC DNA]</scope>
    <source>
        <strain evidence="13">73/13</strain>
    </source>
</reference>
<sequence>MLEKDLMSLPESAGIYQYFNQEGKLLYVGKAKNLKKRVKSYFSFNPLRANAKNSLRIQKMISEAAHLKFISTKTEANALILENSLIKQLHPKYNILLRDDKTYPYIYVDLSEKFPRFELTRKIIKKPKIKYYGPFFRGAKELLNALYLYYPLKQKKNCKKLCIFHQISRCGGVCENLISEENYKEILANATKALLNPSILIKNLEQAMLKYAHNENYEEAAKIRDEINAIKALETKVQIDLARLEDFEIFALAIKNGICSTLRFIIQEGKIISTHSKIHILKEKEIYTNEIYKQVLLENFSQDTPLVSNQIYTYEDFEDRELLEELLSERFAKKIRIQVPQKGEKRKICDLAFENALLNIEIHLKNNDLSLMEELKHYFELENLPHCIEIYDNSHLQGVAKVGAMVCFKNGKWEKQHYRKFHLQGASDYEQMKEVLIRRTKDFESFAPPDLWLIDGGKALLDLACSIIASSGANVDVLAIAKEKIDSKAHRSKGSARDKIHSKRGEFLLKTEDKKLQFLQKLRDEAHRFALSFHKNTKKKQDLKSSKLLNLGINEGYLQKLLAFYGDFESIYKANYEELKMLTNAKIAQKIKDTQ</sequence>
<comment type="subunit">
    <text evidence="7">Interacts with UvrB in an incision complex.</text>
</comment>
<dbReference type="PANTHER" id="PTHR30562:SF1">
    <property type="entry name" value="UVRABC SYSTEM PROTEIN C"/>
    <property type="match status" value="1"/>
</dbReference>
<organism evidence="12 13">
    <name type="scientific">Campylobacter vulpis</name>
    <dbReference type="NCBI Taxonomy" id="1655500"/>
    <lineage>
        <taxon>Bacteria</taxon>
        <taxon>Pseudomonadati</taxon>
        <taxon>Campylobacterota</taxon>
        <taxon>Epsilonproteobacteria</taxon>
        <taxon>Campylobacterales</taxon>
        <taxon>Campylobacteraceae</taxon>
        <taxon>Campylobacter</taxon>
    </lineage>
</organism>
<dbReference type="SUPFAM" id="SSF47781">
    <property type="entry name" value="RuvA domain 2-like"/>
    <property type="match status" value="1"/>
</dbReference>
<feature type="domain" description="UVR" evidence="8">
    <location>
        <begin position="198"/>
        <end position="233"/>
    </location>
</feature>
<evidence type="ECO:0000313" key="13">
    <source>
        <dbReference type="Proteomes" id="UP000237472"/>
    </source>
</evidence>
<dbReference type="Proteomes" id="UP000237472">
    <property type="component" value="Unassembled WGS sequence"/>
</dbReference>
<dbReference type="Pfam" id="PF22920">
    <property type="entry name" value="UvrC_RNaseH"/>
    <property type="match status" value="1"/>
</dbReference>
<dbReference type="GO" id="GO:0009381">
    <property type="term" value="F:excinuclease ABC activity"/>
    <property type="evidence" value="ECO:0007669"/>
    <property type="project" value="UniProtKB-UniRule"/>
</dbReference>
<evidence type="ECO:0000256" key="5">
    <source>
        <dbReference type="ARBA" id="ARBA00023204"/>
    </source>
</evidence>
<dbReference type="GO" id="GO:0003677">
    <property type="term" value="F:DNA binding"/>
    <property type="evidence" value="ECO:0007669"/>
    <property type="project" value="UniProtKB-UniRule"/>
</dbReference>
<dbReference type="NCBIfam" id="TIGR00194">
    <property type="entry name" value="uvrC"/>
    <property type="match status" value="1"/>
</dbReference>
<dbReference type="PROSITE" id="PS50164">
    <property type="entry name" value="GIY_YIG"/>
    <property type="match status" value="1"/>
</dbReference>
<dbReference type="InterPro" id="IPR035901">
    <property type="entry name" value="GIY-YIG_endonuc_sf"/>
</dbReference>
<dbReference type="RefSeq" id="WP_099461167.1">
    <property type="nucleotide sequence ID" value="NZ_LDWY01000029.1"/>
</dbReference>
<dbReference type="InterPro" id="IPR004791">
    <property type="entry name" value="UvrC"/>
</dbReference>
<reference evidence="12" key="1">
    <citation type="submission" date="2015-06" db="EMBL/GenBank/DDBJ databases">
        <authorList>
            <person name="Hoefler B.C."/>
            <person name="Straight P.D."/>
        </authorList>
    </citation>
    <scope>NUCLEOTIDE SEQUENCE [LARGE SCALE GENOMIC DNA]</scope>
    <source>
        <strain evidence="12">73/13</strain>
    </source>
</reference>
<dbReference type="FunFam" id="3.40.1440.10:FF:000001">
    <property type="entry name" value="UvrABC system protein C"/>
    <property type="match status" value="1"/>
</dbReference>
<dbReference type="GO" id="GO:0006289">
    <property type="term" value="P:nucleotide-excision repair"/>
    <property type="evidence" value="ECO:0007669"/>
    <property type="project" value="UniProtKB-UniRule"/>
</dbReference>
<reference evidence="11" key="3">
    <citation type="submission" date="2019-07" db="EMBL/GenBank/DDBJ databases">
        <authorList>
            <person name="Miller W.G."/>
        </authorList>
    </citation>
    <scope>NUCLEOTIDE SEQUENCE</scope>
    <source>
        <strain evidence="11">52/13</strain>
    </source>
</reference>
<evidence type="ECO:0000259" key="8">
    <source>
        <dbReference type="PROSITE" id="PS50151"/>
    </source>
</evidence>
<evidence type="ECO:0000313" key="11">
    <source>
        <dbReference type="EMBL" id="MBS4240424.1"/>
    </source>
</evidence>
<feature type="domain" description="UvrC family homology region profile" evidence="10">
    <location>
        <begin position="249"/>
        <end position="468"/>
    </location>
</feature>
<dbReference type="Pfam" id="PF08459">
    <property type="entry name" value="UvrC_RNaseH_dom"/>
    <property type="match status" value="1"/>
</dbReference>
<dbReference type="Pfam" id="PF01541">
    <property type="entry name" value="GIY-YIG"/>
    <property type="match status" value="1"/>
</dbReference>
<dbReference type="AlphaFoldDB" id="A0A2G4R4F0"/>